<dbReference type="InterPro" id="IPR038606">
    <property type="entry name" value="To_sf"/>
</dbReference>
<dbReference type="GO" id="GO:0005615">
    <property type="term" value="C:extracellular space"/>
    <property type="evidence" value="ECO:0007669"/>
    <property type="project" value="TreeGrafter"/>
</dbReference>
<dbReference type="EMBL" id="AB195158">
    <property type="protein sequence ID" value="BAD91203.1"/>
    <property type="molecule type" value="mRNA"/>
</dbReference>
<reference evidence="5" key="1">
    <citation type="journal article" date="2005" name="Insect Biochem. Mol. Biol.">
        <title>Identification of soldier caste-specific protein in the frontal gland of nasute termite Nasutitermes takasagoensis (Isoptera: Termitidae).</title>
        <authorList>
            <person name="Hojo M."/>
            <person name="Morioka M."/>
            <person name="Matsumoto T."/>
            <person name="Miura T."/>
        </authorList>
    </citation>
    <scope>NUCLEOTIDE SEQUENCE</scope>
</reference>
<comment type="similarity">
    <text evidence="3">Belongs to the TO family.</text>
</comment>
<evidence type="ECO:0000256" key="1">
    <source>
        <dbReference type="ARBA" id="ARBA00022729"/>
    </source>
</evidence>
<dbReference type="SMR" id="Q59I48"/>
<dbReference type="GO" id="GO:0007623">
    <property type="term" value="P:circadian rhythm"/>
    <property type="evidence" value="ECO:0007669"/>
    <property type="project" value="UniProtKB-ARBA"/>
</dbReference>
<protein>
    <submittedName>
        <fullName evidence="5">Soldier-specific protein-1</fullName>
    </submittedName>
</protein>
<keyword evidence="1 4" id="KW-0732">Signal</keyword>
<dbReference type="PANTHER" id="PTHR11008">
    <property type="entry name" value="PROTEIN TAKEOUT-LIKE PROTEIN"/>
    <property type="match status" value="1"/>
</dbReference>
<feature type="chain" id="PRO_5004252494" evidence="4">
    <location>
        <begin position="21"/>
        <end position="249"/>
    </location>
</feature>
<dbReference type="PANTHER" id="PTHR11008:SF18">
    <property type="entry name" value="BCDNA.GH05536-RELATED"/>
    <property type="match status" value="1"/>
</dbReference>
<evidence type="ECO:0000256" key="4">
    <source>
        <dbReference type="SAM" id="SignalP"/>
    </source>
</evidence>
<gene>
    <name evidence="5" type="primary">Ntsp1</name>
</gene>
<name>Q59I48_9NEOP</name>
<dbReference type="SMART" id="SM00700">
    <property type="entry name" value="JHBP"/>
    <property type="match status" value="1"/>
</dbReference>
<dbReference type="FunFam" id="3.15.10.30:FF:000001">
    <property type="entry name" value="Takeout-like protein 1"/>
    <property type="match status" value="1"/>
</dbReference>
<evidence type="ECO:0000256" key="3">
    <source>
        <dbReference type="ARBA" id="ARBA00060902"/>
    </source>
</evidence>
<dbReference type="AlphaFoldDB" id="Q59I48"/>
<keyword evidence="2" id="KW-0090">Biological rhythms</keyword>
<organism evidence="5">
    <name type="scientific">Nasutitermes takasagoensis</name>
    <dbReference type="NCBI Taxonomy" id="62960"/>
    <lineage>
        <taxon>Eukaryota</taxon>
        <taxon>Metazoa</taxon>
        <taxon>Ecdysozoa</taxon>
        <taxon>Arthropoda</taxon>
        <taxon>Hexapoda</taxon>
        <taxon>Insecta</taxon>
        <taxon>Pterygota</taxon>
        <taxon>Neoptera</taxon>
        <taxon>Polyneoptera</taxon>
        <taxon>Dictyoptera</taxon>
        <taxon>Blattodea</taxon>
        <taxon>Blattoidea</taxon>
        <taxon>Termitoidae</taxon>
        <taxon>Termitidae</taxon>
        <taxon>Nasutitermitinae</taxon>
        <taxon>Nasutitermes</taxon>
    </lineage>
</organism>
<proteinExistence type="evidence at transcript level"/>
<evidence type="ECO:0000313" key="5">
    <source>
        <dbReference type="EMBL" id="BAD91203.1"/>
    </source>
</evidence>
<sequence length="249" mass="28171">MQKCFAIVASCCCLLLLCEAALKLPDFVKKCSAKDPNFDDCVFEHAKETIPHMIDGLKKYRIPVLDPIHVKEMRANVGGLDMHGWDLVGTGLRNVQLKNIKIDLKKKEITVEVLVPKAHFQGKYEVNGKIMSLPITGKGDFEATFDDLYAKYVTTYELQKMDDEEVYLVPTIYNVIFETKSANVRMDNLFNGNKLLGDNMNKFLNENWQDVMKEAGQSTYNALGLVIHNIFSGTTLTVAYKDVFDDVEV</sequence>
<accession>Q59I48</accession>
<feature type="signal peptide" evidence="4">
    <location>
        <begin position="1"/>
        <end position="20"/>
    </location>
</feature>
<dbReference type="Gene3D" id="3.15.10.30">
    <property type="entry name" value="Haemolymph juvenile hormone binding protein"/>
    <property type="match status" value="1"/>
</dbReference>
<dbReference type="Pfam" id="PF06585">
    <property type="entry name" value="JHBP"/>
    <property type="match status" value="1"/>
</dbReference>
<dbReference type="InterPro" id="IPR010562">
    <property type="entry name" value="Haemolymph_juvenile_hormone-bd"/>
</dbReference>
<evidence type="ECO:0000256" key="2">
    <source>
        <dbReference type="ARBA" id="ARBA00023108"/>
    </source>
</evidence>